<comment type="similarity">
    <text evidence="1">Belongs to the sigma-70 factor family. ECF subfamily.</text>
</comment>
<dbReference type="InterPro" id="IPR013249">
    <property type="entry name" value="RNA_pol_sigma70_r4_t2"/>
</dbReference>
<dbReference type="CDD" id="cd06171">
    <property type="entry name" value="Sigma70_r4"/>
    <property type="match status" value="1"/>
</dbReference>
<evidence type="ECO:0000259" key="6">
    <source>
        <dbReference type="Pfam" id="PF08281"/>
    </source>
</evidence>
<dbReference type="InterPro" id="IPR039425">
    <property type="entry name" value="RNA_pol_sigma-70-like"/>
</dbReference>
<evidence type="ECO:0000259" key="5">
    <source>
        <dbReference type="Pfam" id="PF04542"/>
    </source>
</evidence>
<name>A0AAU7JIE7_9HYPH</name>
<dbReference type="PANTHER" id="PTHR43133">
    <property type="entry name" value="RNA POLYMERASE ECF-TYPE SIGMA FACTO"/>
    <property type="match status" value="1"/>
</dbReference>
<dbReference type="Gene3D" id="1.10.1740.10">
    <property type="match status" value="1"/>
</dbReference>
<dbReference type="EMBL" id="CP157484">
    <property type="protein sequence ID" value="XBO39839.1"/>
    <property type="molecule type" value="Genomic_DNA"/>
</dbReference>
<dbReference type="SUPFAM" id="SSF88659">
    <property type="entry name" value="Sigma3 and sigma4 domains of RNA polymerase sigma factors"/>
    <property type="match status" value="1"/>
</dbReference>
<dbReference type="InterPro" id="IPR014284">
    <property type="entry name" value="RNA_pol_sigma-70_dom"/>
</dbReference>
<dbReference type="InterPro" id="IPR013324">
    <property type="entry name" value="RNA_pol_sigma_r3/r4-like"/>
</dbReference>
<protein>
    <submittedName>
        <fullName evidence="7">Sigma-70 family RNA polymerase sigma factor</fullName>
    </submittedName>
</protein>
<accession>A0AAU7JIE7</accession>
<evidence type="ECO:0000256" key="4">
    <source>
        <dbReference type="ARBA" id="ARBA00023163"/>
    </source>
</evidence>
<evidence type="ECO:0000256" key="1">
    <source>
        <dbReference type="ARBA" id="ARBA00010641"/>
    </source>
</evidence>
<organism evidence="7">
    <name type="scientific">Alsobacter sp. KACC 23698</name>
    <dbReference type="NCBI Taxonomy" id="3149229"/>
    <lineage>
        <taxon>Bacteria</taxon>
        <taxon>Pseudomonadati</taxon>
        <taxon>Pseudomonadota</taxon>
        <taxon>Alphaproteobacteria</taxon>
        <taxon>Hyphomicrobiales</taxon>
        <taxon>Alsobacteraceae</taxon>
        <taxon>Alsobacter</taxon>
    </lineage>
</organism>
<dbReference type="InterPro" id="IPR036388">
    <property type="entry name" value="WH-like_DNA-bd_sf"/>
</dbReference>
<evidence type="ECO:0000313" key="7">
    <source>
        <dbReference type="EMBL" id="XBO39839.1"/>
    </source>
</evidence>
<keyword evidence="2" id="KW-0805">Transcription regulation</keyword>
<dbReference type="GO" id="GO:0006352">
    <property type="term" value="P:DNA-templated transcription initiation"/>
    <property type="evidence" value="ECO:0007669"/>
    <property type="project" value="InterPro"/>
</dbReference>
<proteinExistence type="inferred from homology"/>
<feature type="domain" description="RNA polymerase sigma-70 region 2" evidence="5">
    <location>
        <begin position="45"/>
        <end position="107"/>
    </location>
</feature>
<dbReference type="GO" id="GO:0016987">
    <property type="term" value="F:sigma factor activity"/>
    <property type="evidence" value="ECO:0007669"/>
    <property type="project" value="UniProtKB-KW"/>
</dbReference>
<dbReference type="InterPro" id="IPR007627">
    <property type="entry name" value="RNA_pol_sigma70_r2"/>
</dbReference>
<evidence type="ECO:0000256" key="3">
    <source>
        <dbReference type="ARBA" id="ARBA00023082"/>
    </source>
</evidence>
<gene>
    <name evidence="7" type="ORF">ABEG18_03390</name>
</gene>
<dbReference type="SUPFAM" id="SSF88946">
    <property type="entry name" value="Sigma2 domain of RNA polymerase sigma factors"/>
    <property type="match status" value="1"/>
</dbReference>
<dbReference type="Pfam" id="PF08281">
    <property type="entry name" value="Sigma70_r4_2"/>
    <property type="match status" value="1"/>
</dbReference>
<dbReference type="RefSeq" id="WP_406856691.1">
    <property type="nucleotide sequence ID" value="NZ_CP157484.1"/>
</dbReference>
<dbReference type="GO" id="GO:0003677">
    <property type="term" value="F:DNA binding"/>
    <property type="evidence" value="ECO:0007669"/>
    <property type="project" value="InterPro"/>
</dbReference>
<feature type="domain" description="RNA polymerase sigma factor 70 region 4 type 2" evidence="6">
    <location>
        <begin position="137"/>
        <end position="189"/>
    </location>
</feature>
<dbReference type="Pfam" id="PF04542">
    <property type="entry name" value="Sigma70_r2"/>
    <property type="match status" value="1"/>
</dbReference>
<dbReference type="NCBIfam" id="TIGR02937">
    <property type="entry name" value="sigma70-ECF"/>
    <property type="match status" value="1"/>
</dbReference>
<dbReference type="Gene3D" id="1.10.10.10">
    <property type="entry name" value="Winged helix-like DNA-binding domain superfamily/Winged helix DNA-binding domain"/>
    <property type="match status" value="1"/>
</dbReference>
<keyword evidence="3" id="KW-0731">Sigma factor</keyword>
<reference evidence="7" key="1">
    <citation type="submission" date="2024-05" db="EMBL/GenBank/DDBJ databases">
        <authorList>
            <person name="Kim S."/>
            <person name="Heo J."/>
            <person name="Choi H."/>
            <person name="Choi Y."/>
            <person name="Kwon S.-W."/>
            <person name="Kim Y."/>
        </authorList>
    </citation>
    <scope>NUCLEOTIDE SEQUENCE</scope>
    <source>
        <strain evidence="7">KACC 23698</strain>
    </source>
</reference>
<evidence type="ECO:0000256" key="2">
    <source>
        <dbReference type="ARBA" id="ARBA00023015"/>
    </source>
</evidence>
<dbReference type="InterPro" id="IPR013325">
    <property type="entry name" value="RNA_pol_sigma_r2"/>
</dbReference>
<dbReference type="PANTHER" id="PTHR43133:SF62">
    <property type="entry name" value="RNA POLYMERASE SIGMA FACTOR SIGZ"/>
    <property type="match status" value="1"/>
</dbReference>
<dbReference type="AlphaFoldDB" id="A0AAU7JIE7"/>
<keyword evidence="4" id="KW-0804">Transcription</keyword>
<sequence>MRNARPPGIAVAAQEDRELLVRHLVGVGQGESRSLSAVYEMSSAKLNALLVRMLGDDALAEDVLQDVYVTVWQRAKTFDPARGVSPITWLVTIARNKAIDRLRSRQRSPAPVPVDMVDLPARDPSALESMEHQQDRDRLAKCIDKLESHQRQAIRSAFFDGFTYDELARRAGVPTGTMKSWIRRALIQLKGCLTS</sequence>